<dbReference type="AlphaFoldDB" id="A0A103XU63"/>
<name>A0A103XU63_CYNCS</name>
<sequence length="244" mass="26185">MNSNNWLSFPLSPTHLSLPPHLHTAQKSHNFSLGLVHDNMDTPFPNQEWNLIGEQGNNDQVPKVADFLGVSKSENSSNLVAYNDIQGNDTDYLFTSSSLLPQVQNTLSATPTSYELPENASTLQSFTLSMGSGKRSTCETSTGENSSNDNNIGDSILADSGTEQLEFITLSQRIEDPKTVCNLSWVKFNPYVTQVNEAALNKDLDKSLETDSGGATMAGGATTMDGGAAVTGGVVVRNGVKQHN</sequence>
<dbReference type="EMBL" id="LEKV01003961">
    <property type="protein sequence ID" value="KVH96963.1"/>
    <property type="molecule type" value="Genomic_DNA"/>
</dbReference>
<feature type="compositionally biased region" description="Low complexity" evidence="1">
    <location>
        <begin position="145"/>
        <end position="154"/>
    </location>
</feature>
<evidence type="ECO:0000256" key="1">
    <source>
        <dbReference type="SAM" id="MobiDB-lite"/>
    </source>
</evidence>
<dbReference type="Proteomes" id="UP000243975">
    <property type="component" value="Unassembled WGS sequence"/>
</dbReference>
<gene>
    <name evidence="2" type="ORF">Ccrd_000943</name>
</gene>
<feature type="compositionally biased region" description="Polar residues" evidence="1">
    <location>
        <begin position="130"/>
        <end position="144"/>
    </location>
</feature>
<feature type="region of interest" description="Disordered" evidence="1">
    <location>
        <begin position="130"/>
        <end position="154"/>
    </location>
</feature>
<evidence type="ECO:0000313" key="3">
    <source>
        <dbReference type="Proteomes" id="UP000243975"/>
    </source>
</evidence>
<keyword evidence="3" id="KW-1185">Reference proteome</keyword>
<evidence type="ECO:0000313" key="2">
    <source>
        <dbReference type="EMBL" id="KVH96963.1"/>
    </source>
</evidence>
<protein>
    <submittedName>
        <fullName evidence="2">Uncharacterized protein</fullName>
    </submittedName>
</protein>
<organism evidence="2 3">
    <name type="scientific">Cynara cardunculus var. scolymus</name>
    <name type="common">Globe artichoke</name>
    <name type="synonym">Cynara scolymus</name>
    <dbReference type="NCBI Taxonomy" id="59895"/>
    <lineage>
        <taxon>Eukaryota</taxon>
        <taxon>Viridiplantae</taxon>
        <taxon>Streptophyta</taxon>
        <taxon>Embryophyta</taxon>
        <taxon>Tracheophyta</taxon>
        <taxon>Spermatophyta</taxon>
        <taxon>Magnoliopsida</taxon>
        <taxon>eudicotyledons</taxon>
        <taxon>Gunneridae</taxon>
        <taxon>Pentapetalae</taxon>
        <taxon>asterids</taxon>
        <taxon>campanulids</taxon>
        <taxon>Asterales</taxon>
        <taxon>Asteraceae</taxon>
        <taxon>Carduoideae</taxon>
        <taxon>Cardueae</taxon>
        <taxon>Carduinae</taxon>
        <taxon>Cynara</taxon>
    </lineage>
</organism>
<proteinExistence type="predicted"/>
<reference evidence="2 3" key="1">
    <citation type="journal article" date="2016" name="Sci. Rep.">
        <title>The genome sequence of the outbreeding globe artichoke constructed de novo incorporating a phase-aware low-pass sequencing strategy of F1 progeny.</title>
        <authorList>
            <person name="Scaglione D."/>
            <person name="Reyes-Chin-Wo S."/>
            <person name="Acquadro A."/>
            <person name="Froenicke L."/>
            <person name="Portis E."/>
            <person name="Beitel C."/>
            <person name="Tirone M."/>
            <person name="Mauro R."/>
            <person name="Lo Monaco A."/>
            <person name="Mauromicale G."/>
            <person name="Faccioli P."/>
            <person name="Cattivelli L."/>
            <person name="Rieseberg L."/>
            <person name="Michelmore R."/>
            <person name="Lanteri S."/>
        </authorList>
    </citation>
    <scope>NUCLEOTIDE SEQUENCE [LARGE SCALE GENOMIC DNA]</scope>
    <source>
        <strain evidence="2">2C</strain>
    </source>
</reference>
<dbReference type="Gramene" id="KVH96963">
    <property type="protein sequence ID" value="KVH96963"/>
    <property type="gene ID" value="Ccrd_000943"/>
</dbReference>
<accession>A0A103XU63</accession>
<comment type="caution">
    <text evidence="2">The sequence shown here is derived from an EMBL/GenBank/DDBJ whole genome shotgun (WGS) entry which is preliminary data.</text>
</comment>